<dbReference type="GO" id="GO:0034605">
    <property type="term" value="P:cellular response to heat"/>
    <property type="evidence" value="ECO:0007669"/>
    <property type="project" value="TreeGrafter"/>
</dbReference>
<evidence type="ECO:0000256" key="4">
    <source>
        <dbReference type="ARBA" id="ARBA00023015"/>
    </source>
</evidence>
<evidence type="ECO:0000256" key="2">
    <source>
        <dbReference type="ARBA" id="ARBA00011233"/>
    </source>
</evidence>
<dbReference type="EMBL" id="MU089612">
    <property type="protein sequence ID" value="KAF7850428.1"/>
    <property type="molecule type" value="Genomic_DNA"/>
</dbReference>
<keyword evidence="6" id="KW-0238">DNA-binding</keyword>
<keyword evidence="13" id="KW-1185">Reference proteome</keyword>
<keyword evidence="5" id="KW-0346">Stress response</keyword>
<dbReference type="OrthoDB" id="60033at2759"/>
<keyword evidence="3" id="KW-0597">Phosphoprotein</keyword>
<evidence type="ECO:0000313" key="12">
    <source>
        <dbReference type="EMBL" id="KAF7850428.1"/>
    </source>
</evidence>
<evidence type="ECO:0000256" key="5">
    <source>
        <dbReference type="ARBA" id="ARBA00023016"/>
    </source>
</evidence>
<proteinExistence type="inferred from homology"/>
<name>A0A8T0CS12_CORYI</name>
<feature type="compositionally biased region" description="Basic and acidic residues" evidence="10">
    <location>
        <begin position="97"/>
        <end position="111"/>
    </location>
</feature>
<evidence type="ECO:0000256" key="6">
    <source>
        <dbReference type="ARBA" id="ARBA00023125"/>
    </source>
</evidence>
<dbReference type="InterPro" id="IPR000232">
    <property type="entry name" value="HSF_DNA-bd"/>
</dbReference>
<evidence type="ECO:0000259" key="11">
    <source>
        <dbReference type="SMART" id="SM00415"/>
    </source>
</evidence>
<evidence type="ECO:0000256" key="3">
    <source>
        <dbReference type="ARBA" id="ARBA00022553"/>
    </source>
</evidence>
<accession>A0A8T0CS12</accession>
<protein>
    <recommendedName>
        <fullName evidence="11">HSF-type DNA-binding domain-containing protein</fullName>
    </recommendedName>
</protein>
<dbReference type="Pfam" id="PF00447">
    <property type="entry name" value="HSF_DNA-bind"/>
    <property type="match status" value="1"/>
</dbReference>
<evidence type="ECO:0000256" key="9">
    <source>
        <dbReference type="RuleBase" id="RU004020"/>
    </source>
</evidence>
<evidence type="ECO:0000256" key="7">
    <source>
        <dbReference type="ARBA" id="ARBA00023163"/>
    </source>
</evidence>
<dbReference type="Proteomes" id="UP000806378">
    <property type="component" value="Unassembled WGS sequence"/>
</dbReference>
<comment type="caution">
    <text evidence="12">The sequence shown here is derived from an EMBL/GenBank/DDBJ whole genome shotgun (WGS) entry which is preliminary data.</text>
</comment>
<gene>
    <name evidence="12" type="ORF">BT93_L5502</name>
</gene>
<reference evidence="12" key="1">
    <citation type="submission" date="2020-05" db="EMBL/GenBank/DDBJ databases">
        <title>WGS assembly of Corymbia citriodora subspecies variegata.</title>
        <authorList>
            <person name="Barry K."/>
            <person name="Hundley H."/>
            <person name="Shu S."/>
            <person name="Jenkins J."/>
            <person name="Grimwood J."/>
            <person name="Baten A."/>
        </authorList>
    </citation>
    <scope>NUCLEOTIDE SEQUENCE</scope>
    <source>
        <strain evidence="12">CV2-018</strain>
    </source>
</reference>
<dbReference type="Gene3D" id="1.10.10.10">
    <property type="entry name" value="Winged helix-like DNA-binding domain superfamily/Winged helix DNA-binding domain"/>
    <property type="match status" value="1"/>
</dbReference>
<dbReference type="PANTHER" id="PTHR10015">
    <property type="entry name" value="HEAT SHOCK TRANSCRIPTION FACTOR"/>
    <property type="match status" value="1"/>
</dbReference>
<feature type="compositionally biased region" description="Polar residues" evidence="10">
    <location>
        <begin position="81"/>
        <end position="94"/>
    </location>
</feature>
<dbReference type="PANTHER" id="PTHR10015:SF161">
    <property type="entry name" value="HEAT STRESS TRANSCRIPTION FACTOR A-4A"/>
    <property type="match status" value="1"/>
</dbReference>
<dbReference type="GO" id="GO:0000978">
    <property type="term" value="F:RNA polymerase II cis-regulatory region sequence-specific DNA binding"/>
    <property type="evidence" value="ECO:0007669"/>
    <property type="project" value="TreeGrafter"/>
</dbReference>
<dbReference type="SMART" id="SM00415">
    <property type="entry name" value="HSF"/>
    <property type="match status" value="1"/>
</dbReference>
<evidence type="ECO:0000256" key="8">
    <source>
        <dbReference type="ARBA" id="ARBA00023242"/>
    </source>
</evidence>
<dbReference type="GO" id="GO:0005634">
    <property type="term" value="C:nucleus"/>
    <property type="evidence" value="ECO:0007669"/>
    <property type="project" value="UniProtKB-SubCell"/>
</dbReference>
<dbReference type="SUPFAM" id="SSF46785">
    <property type="entry name" value="Winged helix' DNA-binding domain"/>
    <property type="match status" value="1"/>
</dbReference>
<dbReference type="AlphaFoldDB" id="A0A8T0CS12"/>
<organism evidence="12 13">
    <name type="scientific">Corymbia citriodora subsp. variegata</name>
    <dbReference type="NCBI Taxonomy" id="360336"/>
    <lineage>
        <taxon>Eukaryota</taxon>
        <taxon>Viridiplantae</taxon>
        <taxon>Streptophyta</taxon>
        <taxon>Embryophyta</taxon>
        <taxon>Tracheophyta</taxon>
        <taxon>Spermatophyta</taxon>
        <taxon>Magnoliopsida</taxon>
        <taxon>eudicotyledons</taxon>
        <taxon>Gunneridae</taxon>
        <taxon>Pentapetalae</taxon>
        <taxon>rosids</taxon>
        <taxon>malvids</taxon>
        <taxon>Myrtales</taxon>
        <taxon>Myrtaceae</taxon>
        <taxon>Myrtoideae</taxon>
        <taxon>Eucalypteae</taxon>
        <taxon>Corymbia</taxon>
    </lineage>
</organism>
<dbReference type="Gramene" id="rna-gnl|WGS:JABURB|Cocit.L5502.1">
    <property type="protein sequence ID" value="cds-KAF7850428.1"/>
    <property type="gene ID" value="gene-BT93_L5502"/>
</dbReference>
<feature type="domain" description="HSF-type DNA-binding" evidence="11">
    <location>
        <begin position="5"/>
        <end position="75"/>
    </location>
</feature>
<evidence type="ECO:0000256" key="10">
    <source>
        <dbReference type="SAM" id="MobiDB-lite"/>
    </source>
</evidence>
<dbReference type="InterPro" id="IPR036388">
    <property type="entry name" value="WH-like_DNA-bd_sf"/>
</dbReference>
<keyword evidence="8" id="KW-0539">Nucleus</keyword>
<keyword evidence="4" id="KW-0805">Transcription regulation</keyword>
<feature type="region of interest" description="Disordered" evidence="10">
    <location>
        <begin position="79"/>
        <end position="111"/>
    </location>
</feature>
<evidence type="ECO:0000313" key="13">
    <source>
        <dbReference type="Proteomes" id="UP000806378"/>
    </source>
</evidence>
<comment type="subunit">
    <text evidence="2">Homotrimer.</text>
</comment>
<evidence type="ECO:0000256" key="1">
    <source>
        <dbReference type="ARBA" id="ARBA00004123"/>
    </source>
</evidence>
<dbReference type="GO" id="GO:0003700">
    <property type="term" value="F:DNA-binding transcription factor activity"/>
    <property type="evidence" value="ECO:0007669"/>
    <property type="project" value="InterPro"/>
</dbReference>
<keyword evidence="7" id="KW-0804">Transcription</keyword>
<dbReference type="InterPro" id="IPR036390">
    <property type="entry name" value="WH_DNA-bd_sf"/>
</dbReference>
<sequence length="183" mass="21521">MAIMSTDPVVSWSQTSKSFVVWNPPEFDFKHNNFSSFIRQLTTYGFRKIDPERLEFAKEDFVRGQPQLLKSIHQRKPVHSHSLQNLQNQGSYSPLTEAEREGLKEEVERLKSDKESLQLELQMHEEERKGFEMQMQNLTARFLKMEERQKNMVSNLGNVLQKPGLALNLLIESEFNDKKRRLP</sequence>
<dbReference type="FunFam" id="1.10.10.10:FF:000037">
    <property type="entry name" value="Heat stress transcription factor B-4"/>
    <property type="match status" value="1"/>
</dbReference>
<dbReference type="GO" id="GO:0006357">
    <property type="term" value="P:regulation of transcription by RNA polymerase II"/>
    <property type="evidence" value="ECO:0007669"/>
    <property type="project" value="TreeGrafter"/>
</dbReference>
<comment type="subcellular location">
    <subcellularLocation>
        <location evidence="1">Nucleus</location>
    </subcellularLocation>
</comment>
<comment type="similarity">
    <text evidence="9">Belongs to the HSF family.</text>
</comment>